<dbReference type="Proteomes" id="UP000460318">
    <property type="component" value="Unassembled WGS sequence"/>
</dbReference>
<proteinExistence type="predicted"/>
<evidence type="ECO:0000259" key="2">
    <source>
        <dbReference type="PROSITE" id="PS51782"/>
    </source>
</evidence>
<gene>
    <name evidence="3" type="ORF">GRF59_24130</name>
</gene>
<keyword evidence="4" id="KW-1185">Reference proteome</keyword>
<reference evidence="3 4" key="1">
    <citation type="submission" date="2019-12" db="EMBL/GenBank/DDBJ databases">
        <title>Paenibacillus sp. nov., an endophytic bacterium isolated from the stem of Dendrobium.</title>
        <authorList>
            <person name="Zhao R."/>
        </authorList>
    </citation>
    <scope>NUCLEOTIDE SEQUENCE [LARGE SCALE GENOMIC DNA]</scope>
    <source>
        <strain evidence="3 4">HJL G12</strain>
    </source>
</reference>
<sequence length="581" mass="64503">MKIHIVKNGDTLYELSKKYDVPLQKIIDANPQISDPNQLQIGQKVKIPAEPVQVPSNDQIIHKHVVKQGDSLWKLSKAWGVSLKEMIDANPQLKNPNALLVGEVVNIPKTSGNSNANENANANANAHHDKVLPGGKAFTGPKEEITAPKAEATAPINVQPQQLEMPNHPLPNVMPNANVMPEITVPNVMPNLPNIMPEMIKPNVMPNVMPEMIMPNVMPNVMPEMIKPNEKPNVMPEMTMPNIMPNVMPNIMPLSENKPMHVMPVAEEPCGCDDNYFMGGAHHPFMHYPTPVQEVGSFHDMYCDDHVQSAHTYNNMPYPGNSHYPGIVEGAEDADCMPNQSWVSPYSQMPDAGQWGENHWENHQSPVAYEPNMQSPVSYQPNQPYHHANVSPMYYEPVHAQHLPYNPCGCSDVSPAYHSPQPTYVEPMYHHPGAFPQFMHPDWCYPYPAPMVGHYGAGPNSQLGAYSHDPNMPYHDPNMPFPGWGGMGHPEWDRAQAYAYPPQSAQPDGAMNTASVKSAEVQSNSLETADRVEEPQQEPAKKVKTMSSSKNNTKAASEKVGSKKPHKQVVSSKRKNPWIKG</sequence>
<accession>A0A7X3LI79</accession>
<evidence type="ECO:0000313" key="3">
    <source>
        <dbReference type="EMBL" id="MWV46701.1"/>
    </source>
</evidence>
<evidence type="ECO:0000256" key="1">
    <source>
        <dbReference type="SAM" id="MobiDB-lite"/>
    </source>
</evidence>
<feature type="compositionally biased region" description="Basic residues" evidence="1">
    <location>
        <begin position="562"/>
        <end position="581"/>
    </location>
</feature>
<dbReference type="PANTHER" id="PTHR33734:SF22">
    <property type="entry name" value="MEMBRANE-BOUND LYTIC MUREIN TRANSGLYCOSYLASE D"/>
    <property type="match status" value="1"/>
</dbReference>
<dbReference type="AlphaFoldDB" id="A0A7X3LI79"/>
<organism evidence="3 4">
    <name type="scientific">Paenibacillus dendrobii</name>
    <dbReference type="NCBI Taxonomy" id="2691084"/>
    <lineage>
        <taxon>Bacteria</taxon>
        <taxon>Bacillati</taxon>
        <taxon>Bacillota</taxon>
        <taxon>Bacilli</taxon>
        <taxon>Bacillales</taxon>
        <taxon>Paenibacillaceae</taxon>
        <taxon>Paenibacillus</taxon>
    </lineage>
</organism>
<dbReference type="PROSITE" id="PS51782">
    <property type="entry name" value="LYSM"/>
    <property type="match status" value="2"/>
</dbReference>
<dbReference type="EMBL" id="WUBI01000005">
    <property type="protein sequence ID" value="MWV46701.1"/>
    <property type="molecule type" value="Genomic_DNA"/>
</dbReference>
<dbReference type="PANTHER" id="PTHR33734">
    <property type="entry name" value="LYSM DOMAIN-CONTAINING GPI-ANCHORED PROTEIN 2"/>
    <property type="match status" value="1"/>
</dbReference>
<dbReference type="InterPro" id="IPR036779">
    <property type="entry name" value="LysM_dom_sf"/>
</dbReference>
<dbReference type="CDD" id="cd00118">
    <property type="entry name" value="LysM"/>
    <property type="match status" value="2"/>
</dbReference>
<name>A0A7X3LI79_9BACL</name>
<evidence type="ECO:0000313" key="4">
    <source>
        <dbReference type="Proteomes" id="UP000460318"/>
    </source>
</evidence>
<comment type="caution">
    <text evidence="3">The sequence shown here is derived from an EMBL/GenBank/DDBJ whole genome shotgun (WGS) entry which is preliminary data.</text>
</comment>
<dbReference type="Gene3D" id="3.10.350.10">
    <property type="entry name" value="LysM domain"/>
    <property type="match status" value="2"/>
</dbReference>
<dbReference type="InterPro" id="IPR018392">
    <property type="entry name" value="LysM"/>
</dbReference>
<feature type="region of interest" description="Disordered" evidence="1">
    <location>
        <begin position="501"/>
        <end position="581"/>
    </location>
</feature>
<feature type="domain" description="LysM" evidence="2">
    <location>
        <begin position="62"/>
        <end position="107"/>
    </location>
</feature>
<dbReference type="Pfam" id="PF01476">
    <property type="entry name" value="LysM"/>
    <property type="match status" value="2"/>
</dbReference>
<dbReference type="SUPFAM" id="SSF54106">
    <property type="entry name" value="LysM domain"/>
    <property type="match status" value="2"/>
</dbReference>
<feature type="domain" description="LysM" evidence="2">
    <location>
        <begin position="2"/>
        <end position="47"/>
    </location>
</feature>
<protein>
    <submittedName>
        <fullName evidence="3">LysM peptidoglycan-binding domain-containing protein</fullName>
    </submittedName>
</protein>
<dbReference type="RefSeq" id="WP_160500311.1">
    <property type="nucleotide sequence ID" value="NZ_WUBI01000005.1"/>
</dbReference>
<dbReference type="SMART" id="SM00257">
    <property type="entry name" value="LysM"/>
    <property type="match status" value="2"/>
</dbReference>
<feature type="compositionally biased region" description="Polar residues" evidence="1">
    <location>
        <begin position="512"/>
        <end position="527"/>
    </location>
</feature>
<feature type="compositionally biased region" description="Polar residues" evidence="1">
    <location>
        <begin position="545"/>
        <end position="555"/>
    </location>
</feature>